<dbReference type="InterPro" id="IPR001995">
    <property type="entry name" value="Peptidase_A2_cat"/>
</dbReference>
<dbReference type="InterPro" id="IPR001969">
    <property type="entry name" value="Aspartic_peptidase_AS"/>
</dbReference>
<accession>A0A8B9J4Y7</accession>
<dbReference type="InterPro" id="IPR000477">
    <property type="entry name" value="RT_dom"/>
</dbReference>
<dbReference type="Ensembl" id="ENSAMXT00005003228.1">
    <property type="protein sequence ID" value="ENSAMXP00005002852.1"/>
    <property type="gene ID" value="ENSAMXG00005001734.1"/>
</dbReference>
<dbReference type="GO" id="GO:0004190">
    <property type="term" value="F:aspartic-type endopeptidase activity"/>
    <property type="evidence" value="ECO:0007669"/>
    <property type="project" value="InterPro"/>
</dbReference>
<dbReference type="InterPro" id="IPR051320">
    <property type="entry name" value="Viral_Replic_Matur_Polypro"/>
</dbReference>
<comment type="similarity">
    <text evidence="1">Belongs to the beta type-B retroviral polymerase family. HERV class-II K(HML-2) pol subfamily.</text>
</comment>
<evidence type="ECO:0000259" key="4">
    <source>
        <dbReference type="PROSITE" id="PS50175"/>
    </source>
</evidence>
<dbReference type="Proteomes" id="UP000694621">
    <property type="component" value="Unplaced"/>
</dbReference>
<dbReference type="SUPFAM" id="SSF50630">
    <property type="entry name" value="Acid proteases"/>
    <property type="match status" value="1"/>
</dbReference>
<evidence type="ECO:0000313" key="6">
    <source>
        <dbReference type="Proteomes" id="UP000694621"/>
    </source>
</evidence>
<dbReference type="GO" id="GO:0006508">
    <property type="term" value="P:proteolysis"/>
    <property type="evidence" value="ECO:0007669"/>
    <property type="project" value="InterPro"/>
</dbReference>
<keyword evidence="3" id="KW-0378">Hydrolase</keyword>
<dbReference type="PROSITE" id="PS00141">
    <property type="entry name" value="ASP_PROTEASE"/>
    <property type="match status" value="1"/>
</dbReference>
<dbReference type="GO" id="GO:0004523">
    <property type="term" value="F:RNA-DNA hybrid ribonuclease activity"/>
    <property type="evidence" value="ECO:0007669"/>
    <property type="project" value="UniProtKB-EC"/>
</dbReference>
<feature type="domain" description="Peptidase A2" evidence="4">
    <location>
        <begin position="10"/>
        <end position="88"/>
    </location>
</feature>
<dbReference type="InterPro" id="IPR043502">
    <property type="entry name" value="DNA/RNA_pol_sf"/>
</dbReference>
<sequence length="329" mass="36234">MPLTVGGKKIDLLVDSGAAHSVITGEDAISVSQLKVTDKSRCTVGATGHSAVEYFSEPMKCETEEGRIMMHSFLISENCPINLLGRDLMCALGLSLTSSPDGVVVTESSLSCPQLGQEEELHELLKLYPKLTEVPQTLWAKTKYDVGLIKNAEPVVITPKSSFRPRKAQYPLKPEALEGIKPVFHSLLKAGIIVPCNDSPVRTPQPDDWRFVQDLQAVNAAVVQRAPDVPNPYTILSQIPSNCKWFSVVDLANAFFSIPVHKDSQFWFAFKFGDRCFTFTRLCQGFCDAPTIFNQTLKNSLDSLVLSQNSAICCYVDDIILASTTQQQC</sequence>
<dbReference type="Gene3D" id="2.40.70.10">
    <property type="entry name" value="Acid Proteases"/>
    <property type="match status" value="1"/>
</dbReference>
<dbReference type="Gene3D" id="3.10.10.10">
    <property type="entry name" value="HIV Type 1 Reverse Transcriptase, subunit A, domain 1"/>
    <property type="match status" value="1"/>
</dbReference>
<organism evidence="5 6">
    <name type="scientific">Astyanax mexicanus</name>
    <name type="common">Blind cave fish</name>
    <name type="synonym">Astyanax fasciatus mexicanus</name>
    <dbReference type="NCBI Taxonomy" id="7994"/>
    <lineage>
        <taxon>Eukaryota</taxon>
        <taxon>Metazoa</taxon>
        <taxon>Chordata</taxon>
        <taxon>Craniata</taxon>
        <taxon>Vertebrata</taxon>
        <taxon>Euteleostomi</taxon>
        <taxon>Actinopterygii</taxon>
        <taxon>Neopterygii</taxon>
        <taxon>Teleostei</taxon>
        <taxon>Ostariophysi</taxon>
        <taxon>Characiformes</taxon>
        <taxon>Characoidei</taxon>
        <taxon>Acestrorhamphidae</taxon>
        <taxon>Acestrorhamphinae</taxon>
        <taxon>Astyanax</taxon>
    </lineage>
</organism>
<dbReference type="InterPro" id="IPR018061">
    <property type="entry name" value="Retropepsins"/>
</dbReference>
<dbReference type="AlphaFoldDB" id="A0A8B9J4Y7"/>
<dbReference type="Pfam" id="PF00078">
    <property type="entry name" value="RVT_1"/>
    <property type="match status" value="1"/>
</dbReference>
<dbReference type="PROSITE" id="PS50175">
    <property type="entry name" value="ASP_PROT_RETROV"/>
    <property type="match status" value="1"/>
</dbReference>
<dbReference type="InterPro" id="IPR021109">
    <property type="entry name" value="Peptidase_aspartic_dom_sf"/>
</dbReference>
<dbReference type="PANTHER" id="PTHR33064:SF37">
    <property type="entry name" value="RIBONUCLEASE H"/>
    <property type="match status" value="1"/>
</dbReference>
<evidence type="ECO:0000256" key="2">
    <source>
        <dbReference type="ARBA" id="ARBA00012180"/>
    </source>
</evidence>
<dbReference type="Pfam" id="PF00077">
    <property type="entry name" value="RVP"/>
    <property type="match status" value="1"/>
</dbReference>
<dbReference type="Gene3D" id="3.30.70.270">
    <property type="match status" value="1"/>
</dbReference>
<evidence type="ECO:0000313" key="5">
    <source>
        <dbReference type="Ensembl" id="ENSAMXP00005002852.1"/>
    </source>
</evidence>
<evidence type="ECO:0000256" key="3">
    <source>
        <dbReference type="ARBA" id="ARBA00022801"/>
    </source>
</evidence>
<dbReference type="InterPro" id="IPR043128">
    <property type="entry name" value="Rev_trsase/Diguanyl_cyclase"/>
</dbReference>
<reference evidence="5" key="1">
    <citation type="submission" date="2025-08" db="UniProtKB">
        <authorList>
            <consortium name="Ensembl"/>
        </authorList>
    </citation>
    <scope>IDENTIFICATION</scope>
</reference>
<dbReference type="SUPFAM" id="SSF56672">
    <property type="entry name" value="DNA/RNA polymerases"/>
    <property type="match status" value="1"/>
</dbReference>
<evidence type="ECO:0000256" key="1">
    <source>
        <dbReference type="ARBA" id="ARBA00010879"/>
    </source>
</evidence>
<proteinExistence type="inferred from homology"/>
<protein>
    <recommendedName>
        <fullName evidence="2">ribonuclease H</fullName>
        <ecNumber evidence="2">3.1.26.4</ecNumber>
    </recommendedName>
</protein>
<name>A0A8B9J4Y7_ASTMX</name>
<dbReference type="PANTHER" id="PTHR33064">
    <property type="entry name" value="POL PROTEIN"/>
    <property type="match status" value="1"/>
</dbReference>
<dbReference type="EC" id="3.1.26.4" evidence="2"/>